<protein>
    <submittedName>
        <fullName evidence="1">Bromodomain and WD repeat-containing protein 3</fullName>
    </submittedName>
</protein>
<proteinExistence type="predicted"/>
<dbReference type="AlphaFoldDB" id="A0A5A7Q400"/>
<dbReference type="EMBL" id="BKCP01005772">
    <property type="protein sequence ID" value="GER39880.1"/>
    <property type="molecule type" value="Genomic_DNA"/>
</dbReference>
<comment type="caution">
    <text evidence="1">The sequence shown here is derived from an EMBL/GenBank/DDBJ whole genome shotgun (WGS) entry which is preliminary data.</text>
</comment>
<accession>A0A5A7Q400</accession>
<name>A0A5A7Q400_STRAF</name>
<evidence type="ECO:0000313" key="1">
    <source>
        <dbReference type="EMBL" id="GER39880.1"/>
    </source>
</evidence>
<gene>
    <name evidence="1" type="ORF">STAS_16520</name>
</gene>
<keyword evidence="2" id="KW-1185">Reference proteome</keyword>
<dbReference type="Proteomes" id="UP000325081">
    <property type="component" value="Unassembled WGS sequence"/>
</dbReference>
<reference evidence="2" key="1">
    <citation type="journal article" date="2019" name="Curr. Biol.">
        <title>Genome Sequence of Striga asiatica Provides Insight into the Evolution of Plant Parasitism.</title>
        <authorList>
            <person name="Yoshida S."/>
            <person name="Kim S."/>
            <person name="Wafula E.K."/>
            <person name="Tanskanen J."/>
            <person name="Kim Y.M."/>
            <person name="Honaas L."/>
            <person name="Yang Z."/>
            <person name="Spallek T."/>
            <person name="Conn C.E."/>
            <person name="Ichihashi Y."/>
            <person name="Cheong K."/>
            <person name="Cui S."/>
            <person name="Der J.P."/>
            <person name="Gundlach H."/>
            <person name="Jiao Y."/>
            <person name="Hori C."/>
            <person name="Ishida J.K."/>
            <person name="Kasahara H."/>
            <person name="Kiba T."/>
            <person name="Kim M.S."/>
            <person name="Koo N."/>
            <person name="Laohavisit A."/>
            <person name="Lee Y.H."/>
            <person name="Lumba S."/>
            <person name="McCourt P."/>
            <person name="Mortimer J.C."/>
            <person name="Mutuku J.M."/>
            <person name="Nomura T."/>
            <person name="Sasaki-Sekimoto Y."/>
            <person name="Seto Y."/>
            <person name="Wang Y."/>
            <person name="Wakatake T."/>
            <person name="Sakakibara H."/>
            <person name="Demura T."/>
            <person name="Yamaguchi S."/>
            <person name="Yoneyama K."/>
            <person name="Manabe R.I."/>
            <person name="Nelson D.C."/>
            <person name="Schulman A.H."/>
            <person name="Timko M.P."/>
            <person name="dePamphilis C.W."/>
            <person name="Choi D."/>
            <person name="Shirasu K."/>
        </authorList>
    </citation>
    <scope>NUCLEOTIDE SEQUENCE [LARGE SCALE GENOMIC DNA]</scope>
    <source>
        <strain evidence="2">cv. UVA1</strain>
    </source>
</reference>
<evidence type="ECO:0000313" key="2">
    <source>
        <dbReference type="Proteomes" id="UP000325081"/>
    </source>
</evidence>
<organism evidence="1 2">
    <name type="scientific">Striga asiatica</name>
    <name type="common">Asiatic witchweed</name>
    <name type="synonym">Buchnera asiatica</name>
    <dbReference type="NCBI Taxonomy" id="4170"/>
    <lineage>
        <taxon>Eukaryota</taxon>
        <taxon>Viridiplantae</taxon>
        <taxon>Streptophyta</taxon>
        <taxon>Embryophyta</taxon>
        <taxon>Tracheophyta</taxon>
        <taxon>Spermatophyta</taxon>
        <taxon>Magnoliopsida</taxon>
        <taxon>eudicotyledons</taxon>
        <taxon>Gunneridae</taxon>
        <taxon>Pentapetalae</taxon>
        <taxon>asterids</taxon>
        <taxon>lamiids</taxon>
        <taxon>Lamiales</taxon>
        <taxon>Orobanchaceae</taxon>
        <taxon>Buchnereae</taxon>
        <taxon>Striga</taxon>
    </lineage>
</organism>
<sequence length="148" mass="16739">MSDGVVGQRTSAEDGVNSICRAPVAEGRALTEFVQSDVTSAVGSSREGGASIRDDNPACDQRRHLKKLASLSPFPPPPSLNCHHDYHQYRTTPPSLRRRRRRRILFTVLAIELRSLISDLRKWRRPNFLILMKLLLKANTKGVRIRIQ</sequence>